<feature type="domain" description="Fibrinogen C-terminal" evidence="2">
    <location>
        <begin position="40"/>
        <end position="214"/>
    </location>
</feature>
<evidence type="ECO:0000313" key="4">
    <source>
        <dbReference type="Proteomes" id="UP001283361"/>
    </source>
</evidence>
<dbReference type="InterPro" id="IPR002181">
    <property type="entry name" value="Fibrinogen_a/b/g_C_dom"/>
</dbReference>
<dbReference type="InterPro" id="IPR014716">
    <property type="entry name" value="Fibrinogen_a/b/g_C_1"/>
</dbReference>
<dbReference type="GO" id="GO:0005615">
    <property type="term" value="C:extracellular space"/>
    <property type="evidence" value="ECO:0007669"/>
    <property type="project" value="TreeGrafter"/>
</dbReference>
<dbReference type="InterPro" id="IPR050373">
    <property type="entry name" value="Fibrinogen_C-term_domain"/>
</dbReference>
<evidence type="ECO:0000256" key="1">
    <source>
        <dbReference type="SAM" id="Phobius"/>
    </source>
</evidence>
<dbReference type="Proteomes" id="UP001283361">
    <property type="component" value="Unassembled WGS sequence"/>
</dbReference>
<keyword evidence="1" id="KW-0472">Membrane</keyword>
<dbReference type="EMBL" id="JAWDGP010001354">
    <property type="protein sequence ID" value="KAK3792642.1"/>
    <property type="molecule type" value="Genomic_DNA"/>
</dbReference>
<feature type="transmembrane region" description="Helical" evidence="1">
    <location>
        <begin position="20"/>
        <end position="40"/>
    </location>
</feature>
<dbReference type="SMART" id="SM00186">
    <property type="entry name" value="FBG"/>
    <property type="match status" value="1"/>
</dbReference>
<dbReference type="Gene3D" id="3.90.215.10">
    <property type="entry name" value="Gamma Fibrinogen, chain A, domain 1"/>
    <property type="match status" value="1"/>
</dbReference>
<keyword evidence="1" id="KW-1133">Transmembrane helix</keyword>
<organism evidence="3 4">
    <name type="scientific">Elysia crispata</name>
    <name type="common">lettuce slug</name>
    <dbReference type="NCBI Taxonomy" id="231223"/>
    <lineage>
        <taxon>Eukaryota</taxon>
        <taxon>Metazoa</taxon>
        <taxon>Spiralia</taxon>
        <taxon>Lophotrochozoa</taxon>
        <taxon>Mollusca</taxon>
        <taxon>Gastropoda</taxon>
        <taxon>Heterobranchia</taxon>
        <taxon>Euthyneura</taxon>
        <taxon>Panpulmonata</taxon>
        <taxon>Sacoglossa</taxon>
        <taxon>Placobranchoidea</taxon>
        <taxon>Plakobranchidae</taxon>
        <taxon>Elysia</taxon>
    </lineage>
</organism>
<dbReference type="AlphaFoldDB" id="A0AAE1ATQ7"/>
<gene>
    <name evidence="3" type="ORF">RRG08_019917</name>
</gene>
<keyword evidence="4" id="KW-1185">Reference proteome</keyword>
<comment type="caution">
    <text evidence="3">The sequence shown here is derived from an EMBL/GenBank/DDBJ whole genome shotgun (WGS) entry which is preliminary data.</text>
</comment>
<accession>A0AAE1ATQ7</accession>
<reference evidence="3" key="1">
    <citation type="journal article" date="2023" name="G3 (Bethesda)">
        <title>A reference genome for the long-term kleptoplast-retaining sea slug Elysia crispata morphotype clarki.</title>
        <authorList>
            <person name="Eastman K.E."/>
            <person name="Pendleton A.L."/>
            <person name="Shaikh M.A."/>
            <person name="Suttiyut T."/>
            <person name="Ogas R."/>
            <person name="Tomko P."/>
            <person name="Gavelis G."/>
            <person name="Widhalm J.R."/>
            <person name="Wisecaver J.H."/>
        </authorList>
    </citation>
    <scope>NUCLEOTIDE SEQUENCE</scope>
    <source>
        <strain evidence="3">ECLA1</strain>
    </source>
</reference>
<dbReference type="SUPFAM" id="SSF56496">
    <property type="entry name" value="Fibrinogen C-terminal domain-like"/>
    <property type="match status" value="1"/>
</dbReference>
<proteinExistence type="predicted"/>
<dbReference type="PANTHER" id="PTHR19143">
    <property type="entry name" value="FIBRINOGEN/TENASCIN/ANGIOPOEITIN"/>
    <property type="match status" value="1"/>
</dbReference>
<evidence type="ECO:0000313" key="3">
    <source>
        <dbReference type="EMBL" id="KAK3792642.1"/>
    </source>
</evidence>
<dbReference type="InterPro" id="IPR036056">
    <property type="entry name" value="Fibrinogen-like_C"/>
</dbReference>
<name>A0AAE1ATQ7_9GAST</name>
<dbReference type="PROSITE" id="PS51406">
    <property type="entry name" value="FIBRINOGEN_C_2"/>
    <property type="match status" value="1"/>
</dbReference>
<dbReference type="Pfam" id="PF00147">
    <property type="entry name" value="Fibrinogen_C"/>
    <property type="match status" value="1"/>
</dbReference>
<sequence length="214" mass="24408">MSKGAPFGGEKNVTVLKMARGYVFLVVMLSLIVGVSTTITKRSKKQPLCRNNMPYDPTKARLVVMNEPIIGKEVLCDTQNGWIYIQRRGYGNQSFYQLWSRYVFGFGDVYADHWLGLEAIHNLTYSGHADLVIRVVDNGRYYDLYVSGFKVKDAKHYYQMTYEMILGGSLSHEAFERSKSCYFTTKDEDHDTLVGEKSDISIHLCSHLFIKSVG</sequence>
<keyword evidence="1" id="KW-0812">Transmembrane</keyword>
<protein>
    <recommendedName>
        <fullName evidence="2">Fibrinogen C-terminal domain-containing protein</fullName>
    </recommendedName>
</protein>
<evidence type="ECO:0000259" key="2">
    <source>
        <dbReference type="PROSITE" id="PS51406"/>
    </source>
</evidence>